<dbReference type="PROSITE" id="PS51704">
    <property type="entry name" value="GP_PDE"/>
    <property type="match status" value="1"/>
</dbReference>
<dbReference type="InterPro" id="IPR030395">
    <property type="entry name" value="GP_PDE_dom"/>
</dbReference>
<dbReference type="EMBL" id="JBDXSU010000016">
    <property type="protein sequence ID" value="MFB5192060.1"/>
    <property type="molecule type" value="Genomic_DNA"/>
</dbReference>
<dbReference type="InterPro" id="IPR017946">
    <property type="entry name" value="PLC-like_Pdiesterase_TIM-brl"/>
</dbReference>
<dbReference type="SUPFAM" id="SSF51695">
    <property type="entry name" value="PLC-like phosphodiesterases"/>
    <property type="match status" value="1"/>
</dbReference>
<sequence>MHATPRWAHRGYAGRYPENTLVAFVAGAEAGADGIECDVRLTKDGQFVILHDECVDRTTNGHGRVADLSLADIRDLDAGAWFHDAFAGARIPTLEALVDYVAQYPRPLVLNLEWKALKPDDATMQRALAVIYRVGIFEQVLHSSFQEDILCAIRRVDSNARLALLTEPGRDAQDAIQAAKAIGAVAIHPDYRQVTPRFVRRAHQSGLRVHPYTVDDAKMMAWMEECGVDAIITNWPRAHWPEESGPTTSLRGY</sequence>
<evidence type="ECO:0000313" key="2">
    <source>
        <dbReference type="EMBL" id="MFB5192060.1"/>
    </source>
</evidence>
<accession>A0ABV5AJS9</accession>
<dbReference type="Pfam" id="PF03009">
    <property type="entry name" value="GDPD"/>
    <property type="match status" value="1"/>
</dbReference>
<evidence type="ECO:0000259" key="1">
    <source>
        <dbReference type="PROSITE" id="PS51704"/>
    </source>
</evidence>
<proteinExistence type="predicted"/>
<dbReference type="PANTHER" id="PTHR46211:SF1">
    <property type="entry name" value="GLYCEROPHOSPHODIESTER PHOSPHODIESTERASE, CYTOPLASMIC"/>
    <property type="match status" value="1"/>
</dbReference>
<dbReference type="PANTHER" id="PTHR46211">
    <property type="entry name" value="GLYCEROPHOSPHORYL DIESTER PHOSPHODIESTERASE"/>
    <property type="match status" value="1"/>
</dbReference>
<keyword evidence="3" id="KW-1185">Reference proteome</keyword>
<evidence type="ECO:0000313" key="3">
    <source>
        <dbReference type="Proteomes" id="UP001579974"/>
    </source>
</evidence>
<dbReference type="Gene3D" id="3.20.20.190">
    <property type="entry name" value="Phosphatidylinositol (PI) phosphodiesterase"/>
    <property type="match status" value="1"/>
</dbReference>
<organism evidence="2 3">
    <name type="scientific">Alicyclobacillus fastidiosus</name>
    <dbReference type="NCBI Taxonomy" id="392011"/>
    <lineage>
        <taxon>Bacteria</taxon>
        <taxon>Bacillati</taxon>
        <taxon>Bacillota</taxon>
        <taxon>Bacilli</taxon>
        <taxon>Bacillales</taxon>
        <taxon>Alicyclobacillaceae</taxon>
        <taxon>Alicyclobacillus</taxon>
    </lineage>
</organism>
<protein>
    <submittedName>
        <fullName evidence="2">Glycerophosphodiester phosphodiesterase family protein</fullName>
    </submittedName>
</protein>
<gene>
    <name evidence="2" type="ORF">KKP3000_000853</name>
</gene>
<reference evidence="2 3" key="1">
    <citation type="journal article" date="2024" name="Int. J. Mol. Sci.">
        <title>Exploration of Alicyclobacillus spp. Genome in Search of Antibiotic Resistance.</title>
        <authorList>
            <person name="Bucka-Kolendo J."/>
            <person name="Kiousi D.E."/>
            <person name="Dekowska A."/>
            <person name="Mikolajczuk-Szczyrba A."/>
            <person name="Karadedos D.M."/>
            <person name="Michael P."/>
            <person name="Galanis A."/>
            <person name="Sokolowska B."/>
        </authorList>
    </citation>
    <scope>NUCLEOTIDE SEQUENCE [LARGE SCALE GENOMIC DNA]</scope>
    <source>
        <strain evidence="2 3">KKP 3000</strain>
    </source>
</reference>
<name>A0ABV5AJS9_9BACL</name>
<feature type="domain" description="GP-PDE" evidence="1">
    <location>
        <begin position="4"/>
        <end position="243"/>
    </location>
</feature>
<dbReference type="RefSeq" id="WP_275476073.1">
    <property type="nucleotide sequence ID" value="NZ_CP162940.1"/>
</dbReference>
<comment type="caution">
    <text evidence="2">The sequence shown here is derived from an EMBL/GenBank/DDBJ whole genome shotgun (WGS) entry which is preliminary data.</text>
</comment>
<dbReference type="Proteomes" id="UP001579974">
    <property type="component" value="Unassembled WGS sequence"/>
</dbReference>